<dbReference type="Gene3D" id="2.60.40.10">
    <property type="entry name" value="Immunoglobulins"/>
    <property type="match status" value="9"/>
</dbReference>
<dbReference type="GO" id="GO:0043025">
    <property type="term" value="C:neuronal cell body"/>
    <property type="evidence" value="ECO:0007669"/>
    <property type="project" value="TreeGrafter"/>
</dbReference>
<dbReference type="InterPro" id="IPR003599">
    <property type="entry name" value="Ig_sub"/>
</dbReference>
<dbReference type="InterPro" id="IPR007110">
    <property type="entry name" value="Ig-like_dom"/>
</dbReference>
<dbReference type="InterPro" id="IPR036179">
    <property type="entry name" value="Ig-like_dom_sf"/>
</dbReference>
<dbReference type="InterPro" id="IPR013098">
    <property type="entry name" value="Ig_I-set"/>
</dbReference>
<dbReference type="GO" id="GO:0050808">
    <property type="term" value="P:synapse organization"/>
    <property type="evidence" value="ECO:0007669"/>
    <property type="project" value="TreeGrafter"/>
</dbReference>
<accession>A0AAN8XV99</accession>
<dbReference type="GO" id="GO:0008046">
    <property type="term" value="F:axon guidance receptor activity"/>
    <property type="evidence" value="ECO:0007669"/>
    <property type="project" value="TreeGrafter"/>
</dbReference>
<feature type="domain" description="Ig-like" evidence="2">
    <location>
        <begin position="718"/>
        <end position="803"/>
    </location>
</feature>
<evidence type="ECO:0000313" key="4">
    <source>
        <dbReference type="Proteomes" id="UP001381693"/>
    </source>
</evidence>
<evidence type="ECO:0000313" key="3">
    <source>
        <dbReference type="EMBL" id="KAK7084980.1"/>
    </source>
</evidence>
<dbReference type="InterPro" id="IPR050958">
    <property type="entry name" value="Cell_Adh-Cytoskel_Orgn"/>
</dbReference>
<dbReference type="EMBL" id="JAXCGZ010001928">
    <property type="protein sequence ID" value="KAK7084980.1"/>
    <property type="molecule type" value="Genomic_DNA"/>
</dbReference>
<feature type="domain" description="Ig-like" evidence="2">
    <location>
        <begin position="81"/>
        <end position="171"/>
    </location>
</feature>
<dbReference type="PANTHER" id="PTHR45080">
    <property type="entry name" value="CONTACTIN 5"/>
    <property type="match status" value="1"/>
</dbReference>
<dbReference type="GO" id="GO:0030424">
    <property type="term" value="C:axon"/>
    <property type="evidence" value="ECO:0007669"/>
    <property type="project" value="TreeGrafter"/>
</dbReference>
<protein>
    <recommendedName>
        <fullName evidence="2">Ig-like domain-containing protein</fullName>
    </recommendedName>
</protein>
<organism evidence="3 4">
    <name type="scientific">Halocaridina rubra</name>
    <name type="common">Hawaiian red shrimp</name>
    <dbReference type="NCBI Taxonomy" id="373956"/>
    <lineage>
        <taxon>Eukaryota</taxon>
        <taxon>Metazoa</taxon>
        <taxon>Ecdysozoa</taxon>
        <taxon>Arthropoda</taxon>
        <taxon>Crustacea</taxon>
        <taxon>Multicrustacea</taxon>
        <taxon>Malacostraca</taxon>
        <taxon>Eumalacostraca</taxon>
        <taxon>Eucarida</taxon>
        <taxon>Decapoda</taxon>
        <taxon>Pleocyemata</taxon>
        <taxon>Caridea</taxon>
        <taxon>Atyoidea</taxon>
        <taxon>Atyidae</taxon>
        <taxon>Halocaridina</taxon>
    </lineage>
</organism>
<feature type="domain" description="Ig-like" evidence="2">
    <location>
        <begin position="461"/>
        <end position="619"/>
    </location>
</feature>
<reference evidence="3 4" key="1">
    <citation type="submission" date="2023-11" db="EMBL/GenBank/DDBJ databases">
        <title>Halocaridina rubra genome assembly.</title>
        <authorList>
            <person name="Smith C."/>
        </authorList>
    </citation>
    <scope>NUCLEOTIDE SEQUENCE [LARGE SCALE GENOMIC DNA]</scope>
    <source>
        <strain evidence="3">EP-1</strain>
        <tissue evidence="3">Whole</tissue>
    </source>
</reference>
<keyword evidence="1" id="KW-0393">Immunoglobulin domain</keyword>
<name>A0AAN8XV99_HALRR</name>
<feature type="domain" description="Ig-like" evidence="2">
    <location>
        <begin position="269"/>
        <end position="362"/>
    </location>
</feature>
<gene>
    <name evidence="3" type="ORF">SK128_001568</name>
</gene>
<dbReference type="Proteomes" id="UP001381693">
    <property type="component" value="Unassembled WGS sequence"/>
</dbReference>
<evidence type="ECO:0000256" key="1">
    <source>
        <dbReference type="ARBA" id="ARBA00023319"/>
    </source>
</evidence>
<dbReference type="GO" id="GO:0005886">
    <property type="term" value="C:plasma membrane"/>
    <property type="evidence" value="ECO:0007669"/>
    <property type="project" value="TreeGrafter"/>
</dbReference>
<dbReference type="PROSITE" id="PS50835">
    <property type="entry name" value="IG_LIKE"/>
    <property type="match status" value="8"/>
</dbReference>
<evidence type="ECO:0000259" key="2">
    <source>
        <dbReference type="PROSITE" id="PS50835"/>
    </source>
</evidence>
<feature type="domain" description="Ig-like" evidence="2">
    <location>
        <begin position="176"/>
        <end position="264"/>
    </location>
</feature>
<dbReference type="SMART" id="SM00409">
    <property type="entry name" value="IG"/>
    <property type="match status" value="9"/>
</dbReference>
<dbReference type="SMART" id="SM00408">
    <property type="entry name" value="IGc2"/>
    <property type="match status" value="8"/>
</dbReference>
<comment type="caution">
    <text evidence="3">The sequence shown here is derived from an EMBL/GenBank/DDBJ whole genome shotgun (WGS) entry which is preliminary data.</text>
</comment>
<dbReference type="FunFam" id="2.60.40.10:FF:000503">
    <property type="entry name" value="Hemicentin 1"/>
    <property type="match status" value="3"/>
</dbReference>
<dbReference type="GO" id="GO:0007156">
    <property type="term" value="P:homophilic cell adhesion via plasma membrane adhesion molecules"/>
    <property type="evidence" value="ECO:0007669"/>
    <property type="project" value="TreeGrafter"/>
</dbReference>
<dbReference type="InterPro" id="IPR003598">
    <property type="entry name" value="Ig_sub2"/>
</dbReference>
<dbReference type="PANTHER" id="PTHR45080:SF34">
    <property type="entry name" value="MYOSIN LIGHT CHAIN KINASE, SMOOTH MUSCLE-LIKE"/>
    <property type="match status" value="1"/>
</dbReference>
<dbReference type="FunFam" id="2.60.40.10:FF:000130">
    <property type="entry name" value="Hemicentin 1"/>
    <property type="match status" value="1"/>
</dbReference>
<feature type="domain" description="Ig-like" evidence="2">
    <location>
        <begin position="624"/>
        <end position="713"/>
    </location>
</feature>
<dbReference type="AlphaFoldDB" id="A0AAN8XV99"/>
<dbReference type="InterPro" id="IPR013783">
    <property type="entry name" value="Ig-like_fold"/>
</dbReference>
<feature type="domain" description="Ig-like" evidence="2">
    <location>
        <begin position="812"/>
        <end position="899"/>
    </location>
</feature>
<proteinExistence type="predicted"/>
<sequence length="914" mass="99061">MGNIGKQKKCSHWAWHLMMMMTSQDDSRLSGIALGVSLDNRGRQVSIARAQPIHTGNYTCLATNAAGTSALTTLLTVLTLPAWNDDTEFDSEVVGVAGEELHLYCNVHAIPSPSILWLKDGQVITNETDRVTIEESEKLLSVSAVEGDDGGRYTCISSNPAGTAEFDFEVSILAPPTLAHLPKSEYTVLMNRAVSLECPVEGTPDPDIEWVVDGRTAGDSEQFMRMSSARRHLHILRVLASSKGHVSCIATNAVGKLVTNYTLDILSPPTITAIPSSRKAKLQEGEVLTISCKASGTPKPQIAWVVAGEQVLTESELIAAGLEVQDEGESLTILDANGEHQGRYTCIASNAAGSAEENFDVQVLLPPFIAEPEMGTNLEAVQGTSISLVCVVDARPQATIIWFKENKPLDVNKDPFIHITSGGEQLRFLRVLPHHTDNYTCVTSNSAGEAMLTYELKVMVPPVIIEDMVENTIGGGVGGETMGIVGGDVDLECYTLGTPTPALTWTKDEEVRRIDTMASMRQDFCSLKAKHQHLTSATALIVIKAFARDSMSFPSDRFWLLSSLLCSDGLEDVKTNGRIVLLEDDQILRLNEAQTEDSGRYTCTATSASGSASRDFVVIIHSPPRIISQLDTNIDVIVNQPLVLNCEAESSLKAVISWTRHGRPVMRYSDPNLQVRRGGEELHLLRVREGDGGPFTCVAINTAGHDTLTYTLTVQVPPTIERANLRQQITAIEKQNVNMLCEASGSPLPSVSWYKGSMLITPEHPHFEILDEGEKLQIIEVDKSDEGIITCSAKNPAGQDSVSFTLQVLVSPSVAPEAATEVTVNEGESIALNCPVEGDPAPSIIWSMDGTIIGSSGRDNIDVINNQWSLRITRARNENSGVYTCTATNAAGITDIPITLFVLGEYLQMYGKLH</sequence>
<feature type="domain" description="Ig-like" evidence="2">
    <location>
        <begin position="366"/>
        <end position="453"/>
    </location>
</feature>
<dbReference type="SUPFAM" id="SSF48726">
    <property type="entry name" value="Immunoglobulin"/>
    <property type="match status" value="9"/>
</dbReference>
<dbReference type="Pfam" id="PF07679">
    <property type="entry name" value="I-set"/>
    <property type="match status" value="7"/>
</dbReference>
<dbReference type="CDD" id="cd00096">
    <property type="entry name" value="Ig"/>
    <property type="match status" value="2"/>
</dbReference>
<keyword evidence="4" id="KW-1185">Reference proteome</keyword>